<dbReference type="Gene3D" id="2.40.30.10">
    <property type="entry name" value="Translation factors"/>
    <property type="match status" value="1"/>
</dbReference>
<keyword evidence="3" id="KW-1185">Reference proteome</keyword>
<dbReference type="Pfam" id="PF08021">
    <property type="entry name" value="FAD_binding_9"/>
    <property type="match status" value="1"/>
</dbReference>
<dbReference type="InterPro" id="IPR007037">
    <property type="entry name" value="SIP_rossman_dom"/>
</dbReference>
<dbReference type="PANTHER" id="PTHR30157:SF0">
    <property type="entry name" value="NADPH-DEPENDENT FERRIC-CHELATE REDUCTASE"/>
    <property type="match status" value="1"/>
</dbReference>
<reference evidence="2 3" key="1">
    <citation type="submission" date="2019-06" db="EMBL/GenBank/DDBJ databases">
        <title>Sequencing the genomes of 1000 actinobacteria strains.</title>
        <authorList>
            <person name="Klenk H.-P."/>
        </authorList>
    </citation>
    <scope>NUCLEOTIDE SEQUENCE [LARGE SCALE GENOMIC DNA]</scope>
    <source>
        <strain evidence="2 3">DSM 20427</strain>
    </source>
</reference>
<feature type="domain" description="FAD-binding FR-type" evidence="1">
    <location>
        <begin position="19"/>
        <end position="154"/>
    </location>
</feature>
<dbReference type="InterPro" id="IPR039261">
    <property type="entry name" value="FNR_nucleotide-bd"/>
</dbReference>
<sequence>MTTEQATATEPATADRPQSRFFRARVTAITDLTPSFRRFTFGGEDLADYGDPGFDQRIKIVFPTSDISIDDMPTADDWWDRWRALDDAERPPFRTYTTRAVRRAACEVDVDMVAHDVLGPASEWIARAEVGDEVLIFAPTTAHAAVSYGIDFVPPARTDDILLAGDETAAPAIAVILEQLPRTARGVVVLETPDPADAAYLPEHPGFVYRVAARRDDADRHRHLIAAVTEAAATLAPAGRGSEVEEIDIDADILWEVPRTAKGGAALKSAALYAWLAGEAGAIKTLRRHLVTERGVDRRAVAFMGYWRLGRAEV</sequence>
<dbReference type="CDD" id="cd06193">
    <property type="entry name" value="siderophore_interacting"/>
    <property type="match status" value="1"/>
</dbReference>
<accession>A0A4Y3UIV6</accession>
<evidence type="ECO:0000259" key="1">
    <source>
        <dbReference type="PROSITE" id="PS51384"/>
    </source>
</evidence>
<dbReference type="RefSeq" id="WP_141379052.1">
    <property type="nucleotide sequence ID" value="NZ_BJNA01000003.1"/>
</dbReference>
<dbReference type="OrthoDB" id="3291337at2"/>
<organism evidence="2 3">
    <name type="scientific">Microbacterium lacticum</name>
    <dbReference type="NCBI Taxonomy" id="33885"/>
    <lineage>
        <taxon>Bacteria</taxon>
        <taxon>Bacillati</taxon>
        <taxon>Actinomycetota</taxon>
        <taxon>Actinomycetes</taxon>
        <taxon>Micrococcales</taxon>
        <taxon>Microbacteriaceae</taxon>
        <taxon>Microbacterium</taxon>
    </lineage>
</organism>
<dbReference type="PANTHER" id="PTHR30157">
    <property type="entry name" value="FERRIC REDUCTASE, NADPH-DEPENDENT"/>
    <property type="match status" value="1"/>
</dbReference>
<dbReference type="SUPFAM" id="SSF63380">
    <property type="entry name" value="Riboflavin synthase domain-like"/>
    <property type="match status" value="1"/>
</dbReference>
<evidence type="ECO:0000313" key="3">
    <source>
        <dbReference type="Proteomes" id="UP000319804"/>
    </source>
</evidence>
<protein>
    <submittedName>
        <fullName evidence="2">NADPH-dependent ferric siderophore reductase</fullName>
    </submittedName>
</protein>
<dbReference type="AlphaFoldDB" id="A0A4Y3UIV6"/>
<dbReference type="InterPro" id="IPR039374">
    <property type="entry name" value="SIP_fam"/>
</dbReference>
<comment type="caution">
    <text evidence="2">The sequence shown here is derived from an EMBL/GenBank/DDBJ whole genome shotgun (WGS) entry which is preliminary data.</text>
</comment>
<dbReference type="PROSITE" id="PS51384">
    <property type="entry name" value="FAD_FR"/>
    <property type="match status" value="1"/>
</dbReference>
<dbReference type="GO" id="GO:0016491">
    <property type="term" value="F:oxidoreductase activity"/>
    <property type="evidence" value="ECO:0007669"/>
    <property type="project" value="InterPro"/>
</dbReference>
<proteinExistence type="predicted"/>
<dbReference type="Pfam" id="PF04954">
    <property type="entry name" value="SIP"/>
    <property type="match status" value="1"/>
</dbReference>
<dbReference type="InterPro" id="IPR013113">
    <property type="entry name" value="SIP_FAD-bd"/>
</dbReference>
<dbReference type="EMBL" id="VFPS01000001">
    <property type="protein sequence ID" value="TQN00679.1"/>
    <property type="molecule type" value="Genomic_DNA"/>
</dbReference>
<evidence type="ECO:0000313" key="2">
    <source>
        <dbReference type="EMBL" id="TQN00679.1"/>
    </source>
</evidence>
<dbReference type="Proteomes" id="UP000319804">
    <property type="component" value="Unassembled WGS sequence"/>
</dbReference>
<dbReference type="InterPro" id="IPR017938">
    <property type="entry name" value="Riboflavin_synthase-like_b-brl"/>
</dbReference>
<gene>
    <name evidence="2" type="ORF">FHX68_0791</name>
</gene>
<name>A0A4Y3UIV6_9MICO</name>
<dbReference type="Gene3D" id="3.40.50.80">
    <property type="entry name" value="Nucleotide-binding domain of ferredoxin-NADP reductase (FNR) module"/>
    <property type="match status" value="1"/>
</dbReference>
<dbReference type="InterPro" id="IPR017927">
    <property type="entry name" value="FAD-bd_FR_type"/>
</dbReference>